<feature type="signal peptide" evidence="1">
    <location>
        <begin position="1"/>
        <end position="17"/>
    </location>
</feature>
<sequence>MVAIANILLLAATVATASVLRRDATPLVNTITNQIAPQIATLQNDINGFPASGLNGTIQLESDEDTLSALLDTAAILAQEAGSFSLLDGLNVISAMAPVTTQITAFNLDLDAKKADFKAIGKEQFVLTDLQILSIRWKAFTEALVAAAPLSLVAAFQATQTTILESYAISIAVYSDAA</sequence>
<organism evidence="2 3">
    <name type="scientific">Trichoderma asperellum</name>
    <name type="common">Filamentous fungus</name>
    <dbReference type="NCBI Taxonomy" id="101201"/>
    <lineage>
        <taxon>Eukaryota</taxon>
        <taxon>Fungi</taxon>
        <taxon>Dikarya</taxon>
        <taxon>Ascomycota</taxon>
        <taxon>Pezizomycotina</taxon>
        <taxon>Sordariomycetes</taxon>
        <taxon>Hypocreomycetidae</taxon>
        <taxon>Hypocreales</taxon>
        <taxon>Hypocreaceae</taxon>
        <taxon>Trichoderma</taxon>
    </lineage>
</organism>
<accession>A0A6V8QY51</accession>
<dbReference type="AlphaFoldDB" id="A0A6V8QY51"/>
<proteinExistence type="predicted"/>
<dbReference type="EMBL" id="BLZH01000008">
    <property type="protein sequence ID" value="GFP57597.1"/>
    <property type="molecule type" value="Genomic_DNA"/>
</dbReference>
<evidence type="ECO:0000256" key="1">
    <source>
        <dbReference type="SAM" id="SignalP"/>
    </source>
</evidence>
<dbReference type="OrthoDB" id="3485059at2759"/>
<dbReference type="Gene3D" id="1.20.1280.140">
    <property type="match status" value="1"/>
</dbReference>
<keyword evidence="1" id="KW-0732">Signal</keyword>
<gene>
    <name evidence="2" type="ORF">TASIC1_0008043800</name>
</gene>
<dbReference type="PANTHER" id="PTHR38123:SF6">
    <property type="entry name" value="CELL WALL SERINE-THREONINE-RICH GALACTOMANNOPROTEIN MP1 (AFU_ORTHOLOGUE AFUA_4G03240)"/>
    <property type="match status" value="1"/>
</dbReference>
<dbReference type="PANTHER" id="PTHR38123">
    <property type="entry name" value="CELL WALL SERINE-THREONINE-RICH GALACTOMANNOPROTEIN MP1 (AFU_ORTHOLOGUE AFUA_4G03240)"/>
    <property type="match status" value="1"/>
</dbReference>
<feature type="chain" id="PRO_5027623573" evidence="1">
    <location>
        <begin position="18"/>
        <end position="178"/>
    </location>
</feature>
<dbReference type="GO" id="GO:0005576">
    <property type="term" value="C:extracellular region"/>
    <property type="evidence" value="ECO:0007669"/>
    <property type="project" value="TreeGrafter"/>
</dbReference>
<evidence type="ECO:0000313" key="3">
    <source>
        <dbReference type="Proteomes" id="UP000517252"/>
    </source>
</evidence>
<dbReference type="Pfam" id="PF12296">
    <property type="entry name" value="HsbA"/>
    <property type="match status" value="1"/>
</dbReference>
<comment type="caution">
    <text evidence="2">The sequence shown here is derived from an EMBL/GenBank/DDBJ whole genome shotgun (WGS) entry which is preliminary data.</text>
</comment>
<dbReference type="Proteomes" id="UP000517252">
    <property type="component" value="Unassembled WGS sequence"/>
</dbReference>
<reference evidence="2 3" key="1">
    <citation type="submission" date="2020-07" db="EMBL/GenBank/DDBJ databases">
        <title>Trichoderma asperellum IC-1 whole genome shotgun sequence.</title>
        <authorList>
            <person name="Kanamasa S."/>
            <person name="Takahashi H."/>
        </authorList>
    </citation>
    <scope>NUCLEOTIDE SEQUENCE [LARGE SCALE GENOMIC DNA]</scope>
    <source>
        <strain evidence="2 3">IC-1</strain>
    </source>
</reference>
<dbReference type="InterPro" id="IPR021054">
    <property type="entry name" value="Cell_wall_mannoprotein_1"/>
</dbReference>
<protein>
    <submittedName>
        <fullName evidence="2">Uncharacterized protein</fullName>
    </submittedName>
</protein>
<name>A0A6V8QY51_TRIAP</name>
<evidence type="ECO:0000313" key="2">
    <source>
        <dbReference type="EMBL" id="GFP57597.1"/>
    </source>
</evidence>